<keyword evidence="3" id="KW-1185">Reference proteome</keyword>
<dbReference type="RefSeq" id="WP_194018801.1">
    <property type="nucleotide sequence ID" value="NZ_JADEVV010000005.1"/>
</dbReference>
<feature type="region of interest" description="Disordered" evidence="1">
    <location>
        <begin position="24"/>
        <end position="43"/>
    </location>
</feature>
<organism evidence="2 3">
    <name type="scientific">Synechocystis salina LEGE 00031</name>
    <dbReference type="NCBI Taxonomy" id="1828736"/>
    <lineage>
        <taxon>Bacteria</taxon>
        <taxon>Bacillati</taxon>
        <taxon>Cyanobacteriota</taxon>
        <taxon>Cyanophyceae</taxon>
        <taxon>Synechococcales</taxon>
        <taxon>Merismopediaceae</taxon>
        <taxon>Synechocystis</taxon>
    </lineage>
</organism>
<accession>A0ABR9VN34</accession>
<name>A0ABR9VN34_9SYNC</name>
<evidence type="ECO:0000313" key="2">
    <source>
        <dbReference type="EMBL" id="MBE9252739.1"/>
    </source>
</evidence>
<gene>
    <name evidence="2" type="ORF">IQ217_02495</name>
</gene>
<evidence type="ECO:0000256" key="1">
    <source>
        <dbReference type="SAM" id="MobiDB-lite"/>
    </source>
</evidence>
<dbReference type="EMBL" id="JADEVV010000005">
    <property type="protein sequence ID" value="MBE9252739.1"/>
    <property type="molecule type" value="Genomic_DNA"/>
</dbReference>
<dbReference type="Proteomes" id="UP000658720">
    <property type="component" value="Unassembled WGS sequence"/>
</dbReference>
<proteinExistence type="predicted"/>
<reference evidence="2 3" key="1">
    <citation type="submission" date="2020-10" db="EMBL/GenBank/DDBJ databases">
        <authorList>
            <person name="Castelo-Branco R."/>
            <person name="Eusebio N."/>
            <person name="Adriana R."/>
            <person name="Vieira A."/>
            <person name="Brugerolle De Fraissinette N."/>
            <person name="Rezende De Castro R."/>
            <person name="Schneider M.P."/>
            <person name="Vasconcelos V."/>
            <person name="Leao P.N."/>
        </authorList>
    </citation>
    <scope>NUCLEOTIDE SEQUENCE [LARGE SCALE GENOMIC DNA]</scope>
    <source>
        <strain evidence="2 3">LEGE 00031</strain>
    </source>
</reference>
<sequence length="68" mass="7500">MIIHYQQSSPDLLSFGDRLFPNRTGAKTMGSMGQGRMGQDKSSTELMRSSLIFNNYSVSQTTALSPKP</sequence>
<protein>
    <submittedName>
        <fullName evidence="2">Uncharacterized protein</fullName>
    </submittedName>
</protein>
<comment type="caution">
    <text evidence="2">The sequence shown here is derived from an EMBL/GenBank/DDBJ whole genome shotgun (WGS) entry which is preliminary data.</text>
</comment>
<evidence type="ECO:0000313" key="3">
    <source>
        <dbReference type="Proteomes" id="UP000658720"/>
    </source>
</evidence>